<dbReference type="InterPro" id="IPR039261">
    <property type="entry name" value="FNR_nucleotide-bd"/>
</dbReference>
<feature type="domain" description="FAD-binding FR-type" evidence="1">
    <location>
        <begin position="3"/>
        <end position="128"/>
    </location>
</feature>
<dbReference type="STRING" id="504805.SAMN05421505_111159"/>
<dbReference type="PROSITE" id="PS51384">
    <property type="entry name" value="FAD_FR"/>
    <property type="match status" value="1"/>
</dbReference>
<protein>
    <submittedName>
        <fullName evidence="2">NADPH-dependent ferric siderophore reductase, contains FAD-binding and SIP domains</fullName>
    </submittedName>
</protein>
<dbReference type="Gene3D" id="3.40.50.80">
    <property type="entry name" value="Nucleotide-binding domain of ferredoxin-NADP reductase (FNR) module"/>
    <property type="match status" value="1"/>
</dbReference>
<name>A0A1G7ZQL8_9ACTN</name>
<dbReference type="InterPro" id="IPR017927">
    <property type="entry name" value="FAD-bd_FR_type"/>
</dbReference>
<dbReference type="InterPro" id="IPR007037">
    <property type="entry name" value="SIP_rossman_dom"/>
</dbReference>
<dbReference type="InterPro" id="IPR013113">
    <property type="entry name" value="SIP_FAD-bd"/>
</dbReference>
<dbReference type="InterPro" id="IPR017938">
    <property type="entry name" value="Riboflavin_synthase-like_b-brl"/>
</dbReference>
<dbReference type="OrthoDB" id="3211041at2"/>
<accession>A0A1G7ZQL8</accession>
<dbReference type="Pfam" id="PF04954">
    <property type="entry name" value="SIP"/>
    <property type="match status" value="1"/>
</dbReference>
<gene>
    <name evidence="2" type="ORF">SAMN05421505_111159</name>
</gene>
<dbReference type="RefSeq" id="WP_093170868.1">
    <property type="nucleotide sequence ID" value="NZ_FNCN01000011.1"/>
</dbReference>
<dbReference type="Pfam" id="PF08021">
    <property type="entry name" value="FAD_binding_9"/>
    <property type="match status" value="1"/>
</dbReference>
<proteinExistence type="predicted"/>
<dbReference type="Gene3D" id="2.40.30.10">
    <property type="entry name" value="Translation factors"/>
    <property type="match status" value="1"/>
</dbReference>
<dbReference type="CDD" id="cd06193">
    <property type="entry name" value="siderophore_interacting"/>
    <property type="match status" value="1"/>
</dbReference>
<dbReference type="PANTHER" id="PTHR30157:SF0">
    <property type="entry name" value="NADPH-DEPENDENT FERRIC-CHELATE REDUCTASE"/>
    <property type="match status" value="1"/>
</dbReference>
<dbReference type="GO" id="GO:0016491">
    <property type="term" value="F:oxidoreductase activity"/>
    <property type="evidence" value="ECO:0007669"/>
    <property type="project" value="InterPro"/>
</dbReference>
<keyword evidence="3" id="KW-1185">Reference proteome</keyword>
<dbReference type="InterPro" id="IPR039374">
    <property type="entry name" value="SIP_fam"/>
</dbReference>
<dbReference type="EMBL" id="FNCN01000011">
    <property type="protein sequence ID" value="SDH10959.1"/>
    <property type="molecule type" value="Genomic_DNA"/>
</dbReference>
<evidence type="ECO:0000313" key="3">
    <source>
        <dbReference type="Proteomes" id="UP000198923"/>
    </source>
</evidence>
<dbReference type="SUPFAM" id="SSF63380">
    <property type="entry name" value="Riboflavin synthase domain-like"/>
    <property type="match status" value="1"/>
</dbReference>
<dbReference type="AlphaFoldDB" id="A0A1G7ZQL8"/>
<evidence type="ECO:0000313" key="2">
    <source>
        <dbReference type="EMBL" id="SDH10959.1"/>
    </source>
</evidence>
<organism evidence="2 3">
    <name type="scientific">Sinosporangium album</name>
    <dbReference type="NCBI Taxonomy" id="504805"/>
    <lineage>
        <taxon>Bacteria</taxon>
        <taxon>Bacillati</taxon>
        <taxon>Actinomycetota</taxon>
        <taxon>Actinomycetes</taxon>
        <taxon>Streptosporangiales</taxon>
        <taxon>Streptosporangiaceae</taxon>
        <taxon>Sinosporangium</taxon>
    </lineage>
</organism>
<dbReference type="PANTHER" id="PTHR30157">
    <property type="entry name" value="FERRIC REDUCTASE, NADPH-DEPENDENT"/>
    <property type="match status" value="1"/>
</dbReference>
<dbReference type="Proteomes" id="UP000198923">
    <property type="component" value="Unassembled WGS sequence"/>
</dbReference>
<evidence type="ECO:0000259" key="1">
    <source>
        <dbReference type="PROSITE" id="PS51384"/>
    </source>
</evidence>
<reference evidence="2 3" key="1">
    <citation type="submission" date="2016-10" db="EMBL/GenBank/DDBJ databases">
        <authorList>
            <person name="de Groot N.N."/>
        </authorList>
    </citation>
    <scope>NUCLEOTIDE SEQUENCE [LARGE SCALE GENOMIC DNA]</scope>
    <source>
        <strain evidence="2 3">CPCC 201354</strain>
    </source>
</reference>
<sequence>MSDDLFLAEVLRTAHVTPKMIRVTLGGDGLRGYRSSGPPDEYFKMFFPAPGEETPALPATVDGRWVYPEGAAEPEIRNYTVRRFDPAANELDVDFVVHEGGVAAPWALAARPGLRVGLSLPHGLYRPPADTTWRLILGDATALPAIGRAVEELPEDARAHVYITVEGPEERQTFTTEGHADITWLYDGCEKLLDIAESFPRPDDKGYIWAAGEAGVMREIRRHLRHTLGLPTERYCTFGYWRESAEEWQRRFQLVADQVRARVALARRQGKDAEECQDEFDDALTAAGL</sequence>